<keyword evidence="2" id="KW-1185">Reference proteome</keyword>
<dbReference type="Proteomes" id="UP000076502">
    <property type="component" value="Unassembled WGS sequence"/>
</dbReference>
<dbReference type="EMBL" id="KQ434832">
    <property type="protein sequence ID" value="KZC07873.1"/>
    <property type="molecule type" value="Genomic_DNA"/>
</dbReference>
<sequence length="65" mass="7497">MSAGTKSLRELYVKSVVRRLDKIDSRDGVYVITIYGGANVGYVARMRKDYQLGNIERRKRGFRGR</sequence>
<evidence type="ECO:0000313" key="2">
    <source>
        <dbReference type="Proteomes" id="UP000076502"/>
    </source>
</evidence>
<dbReference type="AlphaFoldDB" id="A0A154P7P9"/>
<protein>
    <submittedName>
        <fullName evidence="1">Uncharacterized protein</fullName>
    </submittedName>
</protein>
<proteinExistence type="predicted"/>
<gene>
    <name evidence="1" type="ORF">WN55_09859</name>
</gene>
<accession>A0A154P7P9</accession>
<reference evidence="1 2" key="1">
    <citation type="submission" date="2015-07" db="EMBL/GenBank/DDBJ databases">
        <title>The genome of Dufourea novaeangliae.</title>
        <authorList>
            <person name="Pan H."/>
            <person name="Kapheim K."/>
        </authorList>
    </citation>
    <scope>NUCLEOTIDE SEQUENCE [LARGE SCALE GENOMIC DNA]</scope>
    <source>
        <strain evidence="1">0120121106</strain>
        <tissue evidence="1">Whole body</tissue>
    </source>
</reference>
<evidence type="ECO:0000313" key="1">
    <source>
        <dbReference type="EMBL" id="KZC07873.1"/>
    </source>
</evidence>
<organism evidence="1 2">
    <name type="scientific">Dufourea novaeangliae</name>
    <name type="common">Sweat bee</name>
    <dbReference type="NCBI Taxonomy" id="178035"/>
    <lineage>
        <taxon>Eukaryota</taxon>
        <taxon>Metazoa</taxon>
        <taxon>Ecdysozoa</taxon>
        <taxon>Arthropoda</taxon>
        <taxon>Hexapoda</taxon>
        <taxon>Insecta</taxon>
        <taxon>Pterygota</taxon>
        <taxon>Neoptera</taxon>
        <taxon>Endopterygota</taxon>
        <taxon>Hymenoptera</taxon>
        <taxon>Apocrita</taxon>
        <taxon>Aculeata</taxon>
        <taxon>Apoidea</taxon>
        <taxon>Anthophila</taxon>
        <taxon>Halictidae</taxon>
        <taxon>Rophitinae</taxon>
        <taxon>Dufourea</taxon>
    </lineage>
</organism>
<name>A0A154P7P9_DUFNO</name>